<comment type="function">
    <text evidence="11">Transcriptional activator that exhibits a unique DNA binding specificity for CpG unmethylated motifs with a preference for CpGG.</text>
</comment>
<dbReference type="Pfam" id="PF12269">
    <property type="entry name" value="CpG_bind_C"/>
    <property type="match status" value="1"/>
</dbReference>
<evidence type="ECO:0000256" key="9">
    <source>
        <dbReference type="ARBA" id="ARBA00023242"/>
    </source>
</evidence>
<evidence type="ECO:0000256" key="7">
    <source>
        <dbReference type="ARBA" id="ARBA00023125"/>
    </source>
</evidence>
<feature type="compositionally biased region" description="Basic and acidic residues" evidence="16">
    <location>
        <begin position="112"/>
        <end position="127"/>
    </location>
</feature>
<dbReference type="PANTHER" id="PTHR46174:SF1">
    <property type="entry name" value="CXXC-TYPE ZINC FINGER PROTEIN 1"/>
    <property type="match status" value="1"/>
</dbReference>
<dbReference type="PROSITE" id="PS51058">
    <property type="entry name" value="ZF_CXXC"/>
    <property type="match status" value="1"/>
</dbReference>
<feature type="region of interest" description="Disordered" evidence="16">
    <location>
        <begin position="110"/>
        <end position="167"/>
    </location>
</feature>
<dbReference type="Pfam" id="PF00628">
    <property type="entry name" value="PHD"/>
    <property type="match status" value="1"/>
</dbReference>
<dbReference type="GO" id="GO:0003677">
    <property type="term" value="F:DNA binding"/>
    <property type="evidence" value="ECO:0007669"/>
    <property type="project" value="UniProtKB-KW"/>
</dbReference>
<protein>
    <recommendedName>
        <fullName evidence="10">CXXC-type zinc finger protein 1</fullName>
    </recommendedName>
    <alternativeName>
        <fullName evidence="12">CpG-binding protein</fullName>
    </alternativeName>
    <alternativeName>
        <fullName evidence="13">PHD finger and CXXC domain-containing protein 1</fullName>
    </alternativeName>
</protein>
<dbReference type="PANTHER" id="PTHR46174">
    <property type="entry name" value="CXXC-TYPE ZINC FINGER PROTEIN 1"/>
    <property type="match status" value="1"/>
</dbReference>
<keyword evidence="4 14" id="KW-0863">Zinc-finger</keyword>
<evidence type="ECO:0000259" key="17">
    <source>
        <dbReference type="PROSITE" id="PS50016"/>
    </source>
</evidence>
<feature type="domain" description="CXXC-type" evidence="18">
    <location>
        <begin position="231"/>
        <end position="277"/>
    </location>
</feature>
<dbReference type="PROSITE" id="PS50016">
    <property type="entry name" value="ZF_PHD_2"/>
    <property type="match status" value="1"/>
</dbReference>
<organism evidence="19">
    <name type="scientific">Phallusia mammillata</name>
    <dbReference type="NCBI Taxonomy" id="59560"/>
    <lineage>
        <taxon>Eukaryota</taxon>
        <taxon>Metazoa</taxon>
        <taxon>Chordata</taxon>
        <taxon>Tunicata</taxon>
        <taxon>Ascidiacea</taxon>
        <taxon>Phlebobranchia</taxon>
        <taxon>Ascidiidae</taxon>
        <taxon>Phallusia</taxon>
    </lineage>
</organism>
<evidence type="ECO:0000256" key="15">
    <source>
        <dbReference type="SAM" id="Coils"/>
    </source>
</evidence>
<keyword evidence="9" id="KW-0539">Nucleus</keyword>
<dbReference type="InterPro" id="IPR019786">
    <property type="entry name" value="Zinc_finger_PHD-type_CS"/>
</dbReference>
<dbReference type="EMBL" id="LR784269">
    <property type="protein sequence ID" value="CAB3235001.1"/>
    <property type="molecule type" value="mRNA"/>
</dbReference>
<evidence type="ECO:0000256" key="1">
    <source>
        <dbReference type="ARBA" id="ARBA00004123"/>
    </source>
</evidence>
<dbReference type="InterPro" id="IPR037869">
    <property type="entry name" value="Spp1/CFP1"/>
</dbReference>
<name>A0A6F9DA49_9ASCI</name>
<keyword evidence="3" id="KW-0479">Metal-binding</keyword>
<dbReference type="InterPro" id="IPR002857">
    <property type="entry name" value="Znf_CXXC"/>
</dbReference>
<evidence type="ECO:0000256" key="5">
    <source>
        <dbReference type="ARBA" id="ARBA00022833"/>
    </source>
</evidence>
<evidence type="ECO:0000256" key="3">
    <source>
        <dbReference type="ARBA" id="ARBA00022723"/>
    </source>
</evidence>
<evidence type="ECO:0000256" key="4">
    <source>
        <dbReference type="ARBA" id="ARBA00022771"/>
    </source>
</evidence>
<dbReference type="CDD" id="cd15553">
    <property type="entry name" value="PHD_Cfp1"/>
    <property type="match status" value="1"/>
</dbReference>
<dbReference type="InterPro" id="IPR011011">
    <property type="entry name" value="Znf_FYVE_PHD"/>
</dbReference>
<keyword evidence="7" id="KW-0238">DNA-binding</keyword>
<evidence type="ECO:0000313" key="19">
    <source>
        <dbReference type="EMBL" id="CAB3235001.1"/>
    </source>
</evidence>
<dbReference type="GO" id="GO:0048188">
    <property type="term" value="C:Set1C/COMPASS complex"/>
    <property type="evidence" value="ECO:0007669"/>
    <property type="project" value="InterPro"/>
</dbReference>
<evidence type="ECO:0000256" key="8">
    <source>
        <dbReference type="ARBA" id="ARBA00023163"/>
    </source>
</evidence>
<reference evidence="19" key="1">
    <citation type="submission" date="2020-04" db="EMBL/GenBank/DDBJ databases">
        <authorList>
            <person name="Neveu A P."/>
        </authorList>
    </citation>
    <scope>NUCLEOTIDE SEQUENCE</scope>
    <source>
        <tissue evidence="19">Whole embryo</tissue>
    </source>
</reference>
<proteinExistence type="evidence at transcript level"/>
<dbReference type="Gene3D" id="2.60.120.650">
    <property type="entry name" value="Cupin"/>
    <property type="match status" value="1"/>
</dbReference>
<keyword evidence="6" id="KW-0805">Transcription regulation</keyword>
<accession>A0A6F9DA49</accession>
<dbReference type="PROSITE" id="PS01359">
    <property type="entry name" value="ZF_PHD_1"/>
    <property type="match status" value="1"/>
</dbReference>
<dbReference type="SMART" id="SM00249">
    <property type="entry name" value="PHD"/>
    <property type="match status" value="1"/>
</dbReference>
<feature type="domain" description="PHD-type" evidence="17">
    <location>
        <begin position="49"/>
        <end position="99"/>
    </location>
</feature>
<evidence type="ECO:0000259" key="18">
    <source>
        <dbReference type="PROSITE" id="PS51058"/>
    </source>
</evidence>
<dbReference type="Pfam" id="PF02008">
    <property type="entry name" value="zf-CXXC"/>
    <property type="match status" value="1"/>
</dbReference>
<dbReference type="InterPro" id="IPR022056">
    <property type="entry name" value="CpG-bd_C"/>
</dbReference>
<gene>
    <name evidence="19" type="primary">Cxxc1</name>
</gene>
<dbReference type="GO" id="GO:0008270">
    <property type="term" value="F:zinc ion binding"/>
    <property type="evidence" value="ECO:0007669"/>
    <property type="project" value="UniProtKB-KW"/>
</dbReference>
<keyword evidence="15" id="KW-0175">Coiled coil</keyword>
<dbReference type="SUPFAM" id="SSF57903">
    <property type="entry name" value="FYVE/PHD zinc finger"/>
    <property type="match status" value="1"/>
</dbReference>
<feature type="region of interest" description="Disordered" evidence="16">
    <location>
        <begin position="282"/>
        <end position="301"/>
    </location>
</feature>
<evidence type="ECO:0000256" key="11">
    <source>
        <dbReference type="ARBA" id="ARBA00056449"/>
    </source>
</evidence>
<evidence type="ECO:0000256" key="13">
    <source>
        <dbReference type="ARBA" id="ARBA00081451"/>
    </source>
</evidence>
<dbReference type="InterPro" id="IPR019787">
    <property type="entry name" value="Znf_PHD-finger"/>
</dbReference>
<feature type="coiled-coil region" evidence="15">
    <location>
        <begin position="383"/>
        <end position="424"/>
    </location>
</feature>
<evidence type="ECO:0000256" key="2">
    <source>
        <dbReference type="ARBA" id="ARBA00022553"/>
    </source>
</evidence>
<evidence type="ECO:0000256" key="12">
    <source>
        <dbReference type="ARBA" id="ARBA00079319"/>
    </source>
</evidence>
<dbReference type="GO" id="GO:0045893">
    <property type="term" value="P:positive regulation of DNA-templated transcription"/>
    <property type="evidence" value="ECO:0007669"/>
    <property type="project" value="TreeGrafter"/>
</dbReference>
<dbReference type="FunFam" id="3.30.40.10:FF:000138">
    <property type="entry name" value="CXXC-type zinc finger protein 1"/>
    <property type="match status" value="1"/>
</dbReference>
<evidence type="ECO:0000256" key="10">
    <source>
        <dbReference type="ARBA" id="ARBA00023828"/>
    </source>
</evidence>
<comment type="subcellular location">
    <subcellularLocation>
        <location evidence="1">Nucleus</location>
    </subcellularLocation>
</comment>
<dbReference type="AlphaFoldDB" id="A0A6F9DA49"/>
<dbReference type="InterPro" id="IPR001965">
    <property type="entry name" value="Znf_PHD"/>
</dbReference>
<keyword evidence="5" id="KW-0862">Zinc</keyword>
<evidence type="ECO:0000256" key="14">
    <source>
        <dbReference type="PROSITE-ProRule" id="PRU00509"/>
    </source>
</evidence>
<keyword evidence="2" id="KW-0597">Phosphoprotein</keyword>
<sequence>MENNPNAGDPSRTEIAKRFDVPERKAKLASYFDVLSSGKEKIMSDSDMQVYCICRSPDIDRFMIMCDDCEEWFHGDCINVTEKEAKHIKNFYCKPCRSKNPFLKIKYRKSKKKEEKYRQERQKEKERLKKKKQKKKDAESAALHKSSSAPAFTSDMKGRYENDDLWQPSQPKKQIFKEKRPNSSIQIYTSEEEGDANYDQGLKHRPAMKREPLDQSGSDEMIFVDDFTKREKKKKSKSCGKCENCLRTEDCDLCDACHDRRKGVMGKIPKCRLRRCLNDKPRKTKNKNKDQMKHERPSQKKVKTEYDVFGQATSISQSLLQTGLANVDSRTVKQCFGPGCTNAACAPSKYCSEECGRRLARNRLMAIMPQRIQEWHSTPTVANDMGREEIDRIRSRMEQARKELQSLEQKYRVLESIISAAKMLTIDEKIDGDEESETESDHLIYCVVCGHSVSLKSAIKHMDRCYIKIESQISFGSVYPTRIEGSQRLFCDVYNDQQQTYCKRLQVLCPEHTKEPKVTEDEVCGCPLICDIYKSKPTKPAHFCRLPKRKCNKHFKWETMYRAEVDLQRIRQWLKIDEIFDEERRIKTAMSSRAGIVSLLLHQTTAHDPRCLDMRTKPTVTKKPAYRLMI</sequence>
<keyword evidence="8" id="KW-0804">Transcription</keyword>
<evidence type="ECO:0000256" key="6">
    <source>
        <dbReference type="ARBA" id="ARBA00023015"/>
    </source>
</evidence>
<evidence type="ECO:0000256" key="16">
    <source>
        <dbReference type="SAM" id="MobiDB-lite"/>
    </source>
</evidence>